<evidence type="ECO:0000313" key="2">
    <source>
        <dbReference type="EMBL" id="EJK77891.1"/>
    </source>
</evidence>
<dbReference type="PANTHER" id="PTHR47027:SF20">
    <property type="entry name" value="REVERSE TRANSCRIPTASE-LIKE PROTEIN WITH RNA-DIRECTED DNA POLYMERASE DOMAIN"/>
    <property type="match status" value="1"/>
</dbReference>
<comment type="caution">
    <text evidence="2">The sequence shown here is derived from an EMBL/GenBank/DDBJ whole genome shotgun (WGS) entry which is preliminary data.</text>
</comment>
<keyword evidence="3" id="KW-1185">Reference proteome</keyword>
<evidence type="ECO:0000259" key="1">
    <source>
        <dbReference type="Pfam" id="PF00078"/>
    </source>
</evidence>
<feature type="domain" description="Reverse transcriptase" evidence="1">
    <location>
        <begin position="183"/>
        <end position="277"/>
    </location>
</feature>
<dbReference type="AlphaFoldDB" id="K0TPF4"/>
<reference evidence="2 3" key="1">
    <citation type="journal article" date="2012" name="Genome Biol.">
        <title>Genome and low-iron response of an oceanic diatom adapted to chronic iron limitation.</title>
        <authorList>
            <person name="Lommer M."/>
            <person name="Specht M."/>
            <person name="Roy A.S."/>
            <person name="Kraemer L."/>
            <person name="Andreson R."/>
            <person name="Gutowska M.A."/>
            <person name="Wolf J."/>
            <person name="Bergner S.V."/>
            <person name="Schilhabel M.B."/>
            <person name="Klostermeier U.C."/>
            <person name="Beiko R.G."/>
            <person name="Rosenstiel P."/>
            <person name="Hippler M."/>
            <person name="Laroche J."/>
        </authorList>
    </citation>
    <scope>NUCLEOTIDE SEQUENCE [LARGE SCALE GENOMIC DNA]</scope>
    <source>
        <strain evidence="2 3">CCMP1005</strain>
    </source>
</reference>
<dbReference type="Proteomes" id="UP000266841">
    <property type="component" value="Unassembled WGS sequence"/>
</dbReference>
<accession>K0TPF4</accession>
<gene>
    <name evidence="2" type="ORF">THAOC_00245</name>
</gene>
<evidence type="ECO:0000313" key="3">
    <source>
        <dbReference type="Proteomes" id="UP000266841"/>
    </source>
</evidence>
<dbReference type="EMBL" id="AGNL01000287">
    <property type="protein sequence ID" value="EJK77891.1"/>
    <property type="molecule type" value="Genomic_DNA"/>
</dbReference>
<dbReference type="PANTHER" id="PTHR47027">
    <property type="entry name" value="REVERSE TRANSCRIPTASE DOMAIN-CONTAINING PROTEIN"/>
    <property type="match status" value="1"/>
</dbReference>
<name>K0TPF4_THAOC</name>
<organism evidence="2 3">
    <name type="scientific">Thalassiosira oceanica</name>
    <name type="common">Marine diatom</name>
    <dbReference type="NCBI Taxonomy" id="159749"/>
    <lineage>
        <taxon>Eukaryota</taxon>
        <taxon>Sar</taxon>
        <taxon>Stramenopiles</taxon>
        <taxon>Ochrophyta</taxon>
        <taxon>Bacillariophyta</taxon>
        <taxon>Coscinodiscophyceae</taxon>
        <taxon>Thalassiosirophycidae</taxon>
        <taxon>Thalassiosirales</taxon>
        <taxon>Thalassiosiraceae</taxon>
        <taxon>Thalassiosira</taxon>
    </lineage>
</organism>
<feature type="non-terminal residue" evidence="2">
    <location>
        <position position="1"/>
    </location>
</feature>
<sequence>PAGYSFYSNLGVTTDTYLINLRHICAAPRGRIELASLKKTPICGTNVPQSRAGLVELIEACRSAAAVFPSPSAVEKMPRASGLNGVSPEASKAIDEELRTLAFGYCVQYWEGEDFRGCEVNKDAGKLITKLARLTAKTDFANVFQYLSRETVWSDAHGRDVEDIQLDSKRTLLQDRPKAQEQIPVRRHTQIAFVDLVKALDTADHKLLIEILSRYGAPPHLCKVIEQMYTDLTVVLKIDKSVEEILQEDGVRQGDNMAPVLFLLLMHAFVDSLEAIWESKGPEKVQVVRASDEDFENGIGNVRGHTPKQFPSSKLDISPIGCEVIYDHFTSFGLEMHIGRTVNKLRASRAWGADFQNLTMIRGQARETGRAEETEMVGSSIEDHRTIDLDRVLGFEKSAPQGLAHAAYGKETTSKTECVCLILWSLGEMAWLECDKSAPKGRYIFATLDKYFELDKNWGKRQP</sequence>
<dbReference type="InterPro" id="IPR000477">
    <property type="entry name" value="RT_dom"/>
</dbReference>
<dbReference type="Pfam" id="PF00078">
    <property type="entry name" value="RVT_1"/>
    <property type="match status" value="1"/>
</dbReference>
<dbReference type="OrthoDB" id="167162at2759"/>
<proteinExistence type="predicted"/>
<protein>
    <recommendedName>
        <fullName evidence="1">Reverse transcriptase domain-containing protein</fullName>
    </recommendedName>
</protein>